<proteinExistence type="predicted"/>
<evidence type="ECO:0000313" key="2">
    <source>
        <dbReference type="Proteomes" id="UP001157006"/>
    </source>
</evidence>
<organism evidence="1 2">
    <name type="scientific">Vicia faba</name>
    <name type="common">Broad bean</name>
    <name type="synonym">Faba vulgaris</name>
    <dbReference type="NCBI Taxonomy" id="3906"/>
    <lineage>
        <taxon>Eukaryota</taxon>
        <taxon>Viridiplantae</taxon>
        <taxon>Streptophyta</taxon>
        <taxon>Embryophyta</taxon>
        <taxon>Tracheophyta</taxon>
        <taxon>Spermatophyta</taxon>
        <taxon>Magnoliopsida</taxon>
        <taxon>eudicotyledons</taxon>
        <taxon>Gunneridae</taxon>
        <taxon>Pentapetalae</taxon>
        <taxon>rosids</taxon>
        <taxon>fabids</taxon>
        <taxon>Fabales</taxon>
        <taxon>Fabaceae</taxon>
        <taxon>Papilionoideae</taxon>
        <taxon>50 kb inversion clade</taxon>
        <taxon>NPAAA clade</taxon>
        <taxon>Hologalegina</taxon>
        <taxon>IRL clade</taxon>
        <taxon>Fabeae</taxon>
        <taxon>Vicia</taxon>
    </lineage>
</organism>
<dbReference type="AlphaFoldDB" id="A0AAV1B4K1"/>
<dbReference type="Proteomes" id="UP001157006">
    <property type="component" value="Chromosome 6"/>
</dbReference>
<name>A0AAV1B4K1_VICFA</name>
<gene>
    <name evidence="1" type="ORF">VFH_VI063600</name>
</gene>
<accession>A0AAV1B4K1</accession>
<reference evidence="1 2" key="1">
    <citation type="submission" date="2023-01" db="EMBL/GenBank/DDBJ databases">
        <authorList>
            <person name="Kreplak J."/>
        </authorList>
    </citation>
    <scope>NUCLEOTIDE SEQUENCE [LARGE SCALE GENOMIC DNA]</scope>
</reference>
<keyword evidence="2" id="KW-1185">Reference proteome</keyword>
<evidence type="ECO:0000313" key="1">
    <source>
        <dbReference type="EMBL" id="CAI8617182.1"/>
    </source>
</evidence>
<dbReference type="EMBL" id="OX451741">
    <property type="protein sequence ID" value="CAI8617182.1"/>
    <property type="molecule type" value="Genomic_DNA"/>
</dbReference>
<sequence length="167" mass="19136">MGLQEDFEEHAAKVKTLKESPSNETCLSFMDYTSKPLLDLLPPLVLEFSARRTEPNGMHGRQLKENPRMKQRVITSLSFLFSPQQPRLNSATNTLNHYHHRPESPHHSALHLHHSISNTQSSIFAILTPNPFRPLLHRPRSNLLTSHHPISLSLEPLYYLLSNPSPR</sequence>
<protein>
    <submittedName>
        <fullName evidence="1">Uncharacterized protein</fullName>
    </submittedName>
</protein>